<reference evidence="5 6" key="1">
    <citation type="journal article" date="2024" name="Proc. Natl. Acad. Sci. U.S.A.">
        <title>The evolutionary genomics of adaptation to stress in wild rhizobium bacteria.</title>
        <authorList>
            <person name="Kehlet-Delgado H."/>
            <person name="Montoya A.P."/>
            <person name="Jensen K.T."/>
            <person name="Wendlandt C.E."/>
            <person name="Dexheimer C."/>
            <person name="Roberts M."/>
            <person name="Torres Martinez L."/>
            <person name="Friesen M.L."/>
            <person name="Griffitts J.S."/>
            <person name="Porter S.S."/>
        </authorList>
    </citation>
    <scope>NUCLEOTIDE SEQUENCE [LARGE SCALE GENOMIC DNA]</scope>
    <source>
        <strain evidence="5 6">M0729</strain>
    </source>
</reference>
<dbReference type="Pfam" id="PF04828">
    <property type="entry name" value="GFA"/>
    <property type="match status" value="1"/>
</dbReference>
<comment type="similarity">
    <text evidence="1">Belongs to the Gfa family.</text>
</comment>
<evidence type="ECO:0000313" key="6">
    <source>
        <dbReference type="Proteomes" id="UP001464387"/>
    </source>
</evidence>
<accession>A0ABV1YEQ4</accession>
<feature type="domain" description="CENP-V/GFA" evidence="4">
    <location>
        <begin position="24"/>
        <end position="138"/>
    </location>
</feature>
<evidence type="ECO:0000256" key="3">
    <source>
        <dbReference type="ARBA" id="ARBA00022833"/>
    </source>
</evidence>
<protein>
    <recommendedName>
        <fullName evidence="4">CENP-V/GFA domain-containing protein</fullName>
    </recommendedName>
</protein>
<dbReference type="InterPro" id="IPR006913">
    <property type="entry name" value="CENP-V/GFA"/>
</dbReference>
<dbReference type="PANTHER" id="PTHR28620">
    <property type="entry name" value="CENTROMERE PROTEIN V"/>
    <property type="match status" value="1"/>
</dbReference>
<gene>
    <name evidence="5" type="ORF">NKI33_11535</name>
</gene>
<organism evidence="5 6">
    <name type="scientific">Mesorhizobium opportunistum</name>
    <dbReference type="NCBI Taxonomy" id="593909"/>
    <lineage>
        <taxon>Bacteria</taxon>
        <taxon>Pseudomonadati</taxon>
        <taxon>Pseudomonadota</taxon>
        <taxon>Alphaproteobacteria</taxon>
        <taxon>Hyphomicrobiales</taxon>
        <taxon>Phyllobacteriaceae</taxon>
        <taxon>Mesorhizobium</taxon>
    </lineage>
</organism>
<evidence type="ECO:0000256" key="2">
    <source>
        <dbReference type="ARBA" id="ARBA00022723"/>
    </source>
</evidence>
<proteinExistence type="inferred from homology"/>
<dbReference type="SUPFAM" id="SSF51316">
    <property type="entry name" value="Mss4-like"/>
    <property type="match status" value="1"/>
</dbReference>
<dbReference type="Proteomes" id="UP001464387">
    <property type="component" value="Unassembled WGS sequence"/>
</dbReference>
<evidence type="ECO:0000256" key="1">
    <source>
        <dbReference type="ARBA" id="ARBA00005495"/>
    </source>
</evidence>
<name>A0ABV1YEQ4_9HYPH</name>
<dbReference type="InterPro" id="IPR052355">
    <property type="entry name" value="CENP-V-like"/>
</dbReference>
<keyword evidence="2" id="KW-0479">Metal-binding</keyword>
<comment type="caution">
    <text evidence="5">The sequence shown here is derived from an EMBL/GenBank/DDBJ whole genome shotgun (WGS) entry which is preliminary data.</text>
</comment>
<keyword evidence="3" id="KW-0862">Zinc</keyword>
<sequence>MPEEVPFAAAALAFDDEAEAMTVHAGGCHCGNIRLRFSTDLDPSQIEVRACQCAFCIKHGSRAVADPNGQLIVSVENDARLHRYRFGLRTADYLICRDCGVYIAAVTTDGGDSRAIVIVNALDDRLRFSREPAAMDYDAESRQGRIARRQARWMPMEILSAFSG</sequence>
<dbReference type="PANTHER" id="PTHR28620:SF1">
    <property type="entry name" value="CENP-V_GFA DOMAIN-CONTAINING PROTEIN"/>
    <property type="match status" value="1"/>
</dbReference>
<dbReference type="EMBL" id="JAMYPJ010000013">
    <property type="protein sequence ID" value="MER8933597.1"/>
    <property type="molecule type" value="Genomic_DNA"/>
</dbReference>
<dbReference type="Gene3D" id="2.170.150.70">
    <property type="match status" value="1"/>
</dbReference>
<evidence type="ECO:0000259" key="4">
    <source>
        <dbReference type="PROSITE" id="PS51891"/>
    </source>
</evidence>
<dbReference type="InterPro" id="IPR011057">
    <property type="entry name" value="Mss4-like_sf"/>
</dbReference>
<evidence type="ECO:0000313" key="5">
    <source>
        <dbReference type="EMBL" id="MER8933597.1"/>
    </source>
</evidence>
<keyword evidence="6" id="KW-1185">Reference proteome</keyword>
<dbReference type="PROSITE" id="PS51891">
    <property type="entry name" value="CENP_V_GFA"/>
    <property type="match status" value="1"/>
</dbReference>
<dbReference type="RefSeq" id="WP_287277938.1">
    <property type="nucleotide sequence ID" value="NZ_JAMYMY010000016.1"/>
</dbReference>